<evidence type="ECO:0000313" key="7">
    <source>
        <dbReference type="Proteomes" id="UP000220752"/>
    </source>
</evidence>
<comment type="similarity">
    <text evidence="1">Belongs to the LysR transcriptional regulatory family.</text>
</comment>
<accession>A0A2A6Z8E9</accession>
<dbReference type="Pfam" id="PF03466">
    <property type="entry name" value="LysR_substrate"/>
    <property type="match status" value="1"/>
</dbReference>
<name>A0A2A6Z8E9_9FIRM</name>
<gene>
    <name evidence="6" type="ORF">CGS46_14175</name>
</gene>
<keyword evidence="3" id="KW-0238">DNA-binding</keyword>
<dbReference type="FunFam" id="1.10.10.10:FF:000001">
    <property type="entry name" value="LysR family transcriptional regulator"/>
    <property type="match status" value="1"/>
</dbReference>
<dbReference type="PRINTS" id="PR00039">
    <property type="entry name" value="HTHLYSR"/>
</dbReference>
<dbReference type="GO" id="GO:0003700">
    <property type="term" value="F:DNA-binding transcription factor activity"/>
    <property type="evidence" value="ECO:0007669"/>
    <property type="project" value="InterPro"/>
</dbReference>
<dbReference type="InterPro" id="IPR036390">
    <property type="entry name" value="WH_DNA-bd_sf"/>
</dbReference>
<evidence type="ECO:0000313" key="6">
    <source>
        <dbReference type="EMBL" id="PDX57648.1"/>
    </source>
</evidence>
<proteinExistence type="inferred from homology"/>
<keyword evidence="7" id="KW-1185">Reference proteome</keyword>
<evidence type="ECO:0000256" key="3">
    <source>
        <dbReference type="ARBA" id="ARBA00023125"/>
    </source>
</evidence>
<dbReference type="SUPFAM" id="SSF46785">
    <property type="entry name" value="Winged helix' DNA-binding domain"/>
    <property type="match status" value="1"/>
</dbReference>
<evidence type="ECO:0000256" key="2">
    <source>
        <dbReference type="ARBA" id="ARBA00023015"/>
    </source>
</evidence>
<reference evidence="6 7" key="1">
    <citation type="journal article" date="2017" name="Front. Microbiol.">
        <title>New Insights into the Diversity of the Genus Faecalibacterium.</title>
        <authorList>
            <person name="Benevides L."/>
            <person name="Burman S."/>
            <person name="Martin R."/>
            <person name="Robert V."/>
            <person name="Thomas M."/>
            <person name="Miquel S."/>
            <person name="Chain F."/>
            <person name="Sokol H."/>
            <person name="Bermudez-Humaran L.G."/>
            <person name="Morrison M."/>
            <person name="Langella P."/>
            <person name="Azevedo V.A."/>
            <person name="Chatel J.M."/>
            <person name="Soares S."/>
        </authorList>
    </citation>
    <scope>NUCLEOTIDE SEQUENCE [LARGE SCALE GENOMIC DNA]</scope>
    <source>
        <strain evidence="7">CNCM I-4540</strain>
    </source>
</reference>
<keyword evidence="2" id="KW-0805">Transcription regulation</keyword>
<dbReference type="Gene3D" id="3.40.190.290">
    <property type="match status" value="1"/>
</dbReference>
<dbReference type="PROSITE" id="PS50931">
    <property type="entry name" value="HTH_LYSR"/>
    <property type="match status" value="1"/>
</dbReference>
<dbReference type="Gene3D" id="1.10.10.10">
    <property type="entry name" value="Winged helix-like DNA-binding domain superfamily/Winged helix DNA-binding domain"/>
    <property type="match status" value="1"/>
</dbReference>
<dbReference type="GO" id="GO:0032993">
    <property type="term" value="C:protein-DNA complex"/>
    <property type="evidence" value="ECO:0007669"/>
    <property type="project" value="TreeGrafter"/>
</dbReference>
<dbReference type="AlphaFoldDB" id="A0A2A6Z8E9"/>
<dbReference type="SUPFAM" id="SSF53850">
    <property type="entry name" value="Periplasmic binding protein-like II"/>
    <property type="match status" value="1"/>
</dbReference>
<protein>
    <recommendedName>
        <fullName evidence="5">HTH lysR-type domain-containing protein</fullName>
    </recommendedName>
</protein>
<organism evidence="6 7">
    <name type="scientific">Faecalibacterium langellae</name>
    <dbReference type="NCBI Taxonomy" id="3435293"/>
    <lineage>
        <taxon>Bacteria</taxon>
        <taxon>Bacillati</taxon>
        <taxon>Bacillota</taxon>
        <taxon>Clostridia</taxon>
        <taxon>Eubacteriales</taxon>
        <taxon>Oscillospiraceae</taxon>
        <taxon>Faecalibacterium</taxon>
    </lineage>
</organism>
<dbReference type="GO" id="GO:0003677">
    <property type="term" value="F:DNA binding"/>
    <property type="evidence" value="ECO:0007669"/>
    <property type="project" value="UniProtKB-KW"/>
</dbReference>
<dbReference type="PANTHER" id="PTHR30346:SF0">
    <property type="entry name" value="HCA OPERON TRANSCRIPTIONAL ACTIVATOR HCAR"/>
    <property type="match status" value="1"/>
</dbReference>
<comment type="caution">
    <text evidence="6">The sequence shown here is derived from an EMBL/GenBank/DDBJ whole genome shotgun (WGS) entry which is preliminary data.</text>
</comment>
<feature type="domain" description="HTH lysR-type" evidence="5">
    <location>
        <begin position="28"/>
        <end position="85"/>
    </location>
</feature>
<dbReference type="Pfam" id="PF00126">
    <property type="entry name" value="HTH_1"/>
    <property type="match status" value="1"/>
</dbReference>
<dbReference type="InterPro" id="IPR000847">
    <property type="entry name" value="LysR_HTH_N"/>
</dbReference>
<evidence type="ECO:0000256" key="1">
    <source>
        <dbReference type="ARBA" id="ARBA00009437"/>
    </source>
</evidence>
<dbReference type="InterPro" id="IPR036388">
    <property type="entry name" value="WH-like_DNA-bd_sf"/>
</dbReference>
<keyword evidence="4" id="KW-0804">Transcription</keyword>
<dbReference type="Proteomes" id="UP000220752">
    <property type="component" value="Unassembled WGS sequence"/>
</dbReference>
<dbReference type="EMBL" id="NMTQ01000037">
    <property type="protein sequence ID" value="PDX57648.1"/>
    <property type="molecule type" value="Genomic_DNA"/>
</dbReference>
<sequence length="323" mass="36481">MDFFYKFIDLPLQFCYNGENTGKEMPRMTDRQIRCFLSLYETLNFSAAARQLFLTQPTLSYQIRSLEDELGVPLFTRTTCRVEPTEAGHLFAAFAQSVRQSYQGFQQALAAGPTRHEKLVLQVPLTMASRDLVYHDLLLALNQALPDCDLEVHTDTSCASPEEVLESGVDALIQMLMAPVSGTIECLPLFDTKCHLLVSPGSPLSVCGDLTPDQLTGQTVCFESCDAVFASMVRRCMEEVPLRWLMVPDFEKEYVRMLAGKCLFLSPVRSHGYPPEWFHPLQFPFPPSPTCLFTRKDDTRPCLQILQQLTLAEHRRAVADGRL</sequence>
<dbReference type="PANTHER" id="PTHR30346">
    <property type="entry name" value="TRANSCRIPTIONAL DUAL REGULATOR HCAR-RELATED"/>
    <property type="match status" value="1"/>
</dbReference>
<evidence type="ECO:0000259" key="5">
    <source>
        <dbReference type="PROSITE" id="PS50931"/>
    </source>
</evidence>
<evidence type="ECO:0000256" key="4">
    <source>
        <dbReference type="ARBA" id="ARBA00023163"/>
    </source>
</evidence>
<dbReference type="InterPro" id="IPR005119">
    <property type="entry name" value="LysR_subst-bd"/>
</dbReference>